<dbReference type="AlphaFoldDB" id="A0A5E4QVQ4"/>
<protein>
    <submittedName>
        <fullName evidence="1">Uncharacterized protein</fullName>
    </submittedName>
</protein>
<dbReference type="GO" id="GO:0005634">
    <property type="term" value="C:nucleus"/>
    <property type="evidence" value="ECO:0007669"/>
    <property type="project" value="TreeGrafter"/>
</dbReference>
<organism evidence="1 2">
    <name type="scientific">Leptidea sinapis</name>
    <dbReference type="NCBI Taxonomy" id="189913"/>
    <lineage>
        <taxon>Eukaryota</taxon>
        <taxon>Metazoa</taxon>
        <taxon>Ecdysozoa</taxon>
        <taxon>Arthropoda</taxon>
        <taxon>Hexapoda</taxon>
        <taxon>Insecta</taxon>
        <taxon>Pterygota</taxon>
        <taxon>Neoptera</taxon>
        <taxon>Endopterygota</taxon>
        <taxon>Lepidoptera</taxon>
        <taxon>Glossata</taxon>
        <taxon>Ditrysia</taxon>
        <taxon>Papilionoidea</taxon>
        <taxon>Pieridae</taxon>
        <taxon>Dismorphiinae</taxon>
        <taxon>Leptidea</taxon>
    </lineage>
</organism>
<dbReference type="Pfam" id="PF06413">
    <property type="entry name" value="Neugrin"/>
    <property type="match status" value="1"/>
</dbReference>
<reference evidence="1 2" key="1">
    <citation type="submission" date="2017-07" db="EMBL/GenBank/DDBJ databases">
        <authorList>
            <person name="Talla V."/>
            <person name="Backstrom N."/>
        </authorList>
    </citation>
    <scope>NUCLEOTIDE SEQUENCE [LARGE SCALE GENOMIC DNA]</scope>
</reference>
<dbReference type="OrthoDB" id="6415470at2759"/>
<name>A0A5E4QVQ4_9NEOP</name>
<sequence>MFALQARRIISLSNKLIVRKLRNRKLPGPNPGLDERLTAFKKDGVKIDEDDAEEFIEGSEGTFFNVDEAYNKHMNESLGNNENLRYQIVKEKYFKESLPNFLTWSEKEQIRHLANTMPNEWTPERIAESFPVTKNVVKKLLKFPWKPATEQRIARHDESAMRNWRELNEGTLNIPETLRQHFLKFSHRTIPPLNKSSIKEDLTQEKIGEYESIIRRCATNEYVNESNDEINPKIHVNIEKAKDNSKVTLDELANKIKKRLEEGDVNLSDKIIIDSISHLPKDDVSNDNIQLQTDSHEEKNLAEFKEDPKGIQQSFVGTSYPERIRIPKNAYKRDATYKVNDCFYDYDGRFLYRVIGMTGNKS</sequence>
<dbReference type="Proteomes" id="UP000324832">
    <property type="component" value="Unassembled WGS sequence"/>
</dbReference>
<proteinExistence type="predicted"/>
<gene>
    <name evidence="1" type="ORF">LSINAPIS_LOCUS12358</name>
</gene>
<evidence type="ECO:0000313" key="2">
    <source>
        <dbReference type="Proteomes" id="UP000324832"/>
    </source>
</evidence>
<accession>A0A5E4QVQ4</accession>
<dbReference type="EMBL" id="FZQP02005777">
    <property type="protein sequence ID" value="VVD02068.1"/>
    <property type="molecule type" value="Genomic_DNA"/>
</dbReference>
<keyword evidence="2" id="KW-1185">Reference proteome</keyword>
<evidence type="ECO:0000313" key="1">
    <source>
        <dbReference type="EMBL" id="VVD02068.1"/>
    </source>
</evidence>
<dbReference type="PANTHER" id="PTHR13475:SF3">
    <property type="entry name" value="NEUGRIN"/>
    <property type="match status" value="1"/>
</dbReference>
<dbReference type="PANTHER" id="PTHR13475">
    <property type="entry name" value="NEUGRIN"/>
    <property type="match status" value="1"/>
</dbReference>
<dbReference type="InterPro" id="IPR010487">
    <property type="entry name" value="NGRN/Rrg9"/>
</dbReference>